<dbReference type="Pfam" id="PF04576">
    <property type="entry name" value="Zein-binding"/>
    <property type="match status" value="1"/>
</dbReference>
<keyword evidence="3 6" id="KW-1133">Transmembrane helix</keyword>
<dbReference type="STRING" id="71139.A0A059ATQ9"/>
<dbReference type="InterPro" id="IPR007656">
    <property type="entry name" value="GTD-bd"/>
</dbReference>
<proteinExistence type="predicted"/>
<protein>
    <recommendedName>
        <fullName evidence="7">GTD-binding domain-containing protein</fullName>
    </recommendedName>
</protein>
<dbReference type="PANTHER" id="PTHR31422">
    <property type="entry name" value="BNAANNG28530D PROTEIN"/>
    <property type="match status" value="1"/>
</dbReference>
<dbReference type="PROSITE" id="PS51775">
    <property type="entry name" value="GTD_BINDING"/>
    <property type="match status" value="1"/>
</dbReference>
<organism evidence="8">
    <name type="scientific">Eucalyptus grandis</name>
    <name type="common">Flooded gum</name>
    <dbReference type="NCBI Taxonomy" id="71139"/>
    <lineage>
        <taxon>Eukaryota</taxon>
        <taxon>Viridiplantae</taxon>
        <taxon>Streptophyta</taxon>
        <taxon>Embryophyta</taxon>
        <taxon>Tracheophyta</taxon>
        <taxon>Spermatophyta</taxon>
        <taxon>Magnoliopsida</taxon>
        <taxon>eudicotyledons</taxon>
        <taxon>Gunneridae</taxon>
        <taxon>Pentapetalae</taxon>
        <taxon>rosids</taxon>
        <taxon>malvids</taxon>
        <taxon>Myrtales</taxon>
        <taxon>Myrtaceae</taxon>
        <taxon>Myrtoideae</taxon>
        <taxon>Eucalypteae</taxon>
        <taxon>Eucalyptus</taxon>
    </lineage>
</organism>
<dbReference type="OMA" id="CEVINSW"/>
<evidence type="ECO:0000256" key="1">
    <source>
        <dbReference type="ARBA" id="ARBA00004370"/>
    </source>
</evidence>
<evidence type="ECO:0000256" key="6">
    <source>
        <dbReference type="SAM" id="Phobius"/>
    </source>
</evidence>
<dbReference type="AlphaFoldDB" id="A0A059ATQ9"/>
<feature type="compositionally biased region" description="Polar residues" evidence="5">
    <location>
        <begin position="661"/>
        <end position="671"/>
    </location>
</feature>
<evidence type="ECO:0000313" key="8">
    <source>
        <dbReference type="EMBL" id="KCW57248.1"/>
    </source>
</evidence>
<reference evidence="8" key="1">
    <citation type="submission" date="2013-07" db="EMBL/GenBank/DDBJ databases">
        <title>The genome of Eucalyptus grandis.</title>
        <authorList>
            <person name="Schmutz J."/>
            <person name="Hayes R."/>
            <person name="Myburg A."/>
            <person name="Tuskan G."/>
            <person name="Grattapaglia D."/>
            <person name="Rokhsar D.S."/>
        </authorList>
    </citation>
    <scope>NUCLEOTIDE SEQUENCE</scope>
    <source>
        <tissue evidence="8">Leaf extractions</tissue>
    </source>
</reference>
<keyword evidence="4 6" id="KW-0472">Membrane</keyword>
<feature type="domain" description="GTD-binding" evidence="7">
    <location>
        <begin position="318"/>
        <end position="416"/>
    </location>
</feature>
<sequence>MNRGFQSSAPYSHSHERTDCTAGTCVEGAMECEGMRFWTFSGLVAAFLDLAIAYSLLCAAAFGYFASKFLGVFGLCLPCPCDGLFGHPNSGRCVRKVLVEQPSDKIYFVQKSVKNNFPFDTVLINDRAYEMILEPEEQGICENGHVQLEGEASCSSYAERGERDIGVEGSIAKNESDAASRAEDSLLGEEGKFDFKGKGALSQRTKGLRRRLKGSVEYGKFSSVSSYDPWQADGQDVPSPSSMRKFREESPEESLFCVESRINCVEVSDKRDGLMDSALRDSENTANLTDDMEKNSLAFKEFGANGNRQSDFGASNKDTVRAMEQMLEEERSARHTLYLELEKERNAAATAADEAMAMILRLQADKASIQMEARQYQRMIEEKSAYDAEEMNILKEILLRRERERHFLEKEVESYRQMIFANEQLDDDLNESVAPGATRTSISNEDPELMLWRIRESLIKKEKPEAKNDPGFQVHFVPLQNCAVDFDRELQIPEWLEDDESLRASCSSGGQPGVDISDPHLAVNEVNQEVQEKVVLSIDNNLSALQGDLPNQNKQFSSQGFDFIEETNEKENELLIVDSSPSKGLVSDINETLIRGGHVNLPFVGGDMETDERYAGMDGEVSKTLGYGTEPCVHDVHVISNKPPSGHGKVGHGKGAKPTKNDPSNIPTSSEHLVLDNRSTGIDMNRSSSDVPIVGLQGQALPSYLRRNSMSAVDYERIKIDNEVGWLRERLKIVQEGREKLNLSGGNRGRGKDELQLLENIVGQLREIQEMTGYEKAERQASLPPPSSKVSAKKRRWRSVSLGVNRST</sequence>
<evidence type="ECO:0000256" key="3">
    <source>
        <dbReference type="ARBA" id="ARBA00022989"/>
    </source>
</evidence>
<feature type="region of interest" description="Disordered" evidence="5">
    <location>
        <begin position="773"/>
        <end position="808"/>
    </location>
</feature>
<dbReference type="PANTHER" id="PTHR31422:SF3">
    <property type="entry name" value="GTD-BINDING DOMAIN-CONTAINING PROTEIN"/>
    <property type="match status" value="1"/>
</dbReference>
<gene>
    <name evidence="8" type="ORF">EUGRSUZ_H00053</name>
</gene>
<dbReference type="GO" id="GO:0080115">
    <property type="term" value="F:myosin XI tail binding"/>
    <property type="evidence" value="ECO:0007669"/>
    <property type="project" value="UniProtKB-ARBA"/>
</dbReference>
<keyword evidence="2 6" id="KW-0812">Transmembrane</keyword>
<comment type="subcellular location">
    <subcellularLocation>
        <location evidence="1">Membrane</location>
    </subcellularLocation>
</comment>
<dbReference type="EMBL" id="KK198760">
    <property type="protein sequence ID" value="KCW57248.1"/>
    <property type="molecule type" value="Genomic_DNA"/>
</dbReference>
<evidence type="ECO:0000256" key="4">
    <source>
        <dbReference type="ARBA" id="ARBA00023136"/>
    </source>
</evidence>
<name>A0A059ATQ9_EUCGR</name>
<evidence type="ECO:0000256" key="2">
    <source>
        <dbReference type="ARBA" id="ARBA00022692"/>
    </source>
</evidence>
<dbReference type="GO" id="GO:0016020">
    <property type="term" value="C:membrane"/>
    <property type="evidence" value="ECO:0007669"/>
    <property type="project" value="UniProtKB-SubCell"/>
</dbReference>
<evidence type="ECO:0000259" key="7">
    <source>
        <dbReference type="PROSITE" id="PS51775"/>
    </source>
</evidence>
<dbReference type="Gramene" id="KCW57248">
    <property type="protein sequence ID" value="KCW57248"/>
    <property type="gene ID" value="EUGRSUZ_H00053"/>
</dbReference>
<dbReference type="eggNOG" id="ENOG502QVIB">
    <property type="taxonomic scope" value="Eukaryota"/>
</dbReference>
<accession>A0A059ATQ9</accession>
<dbReference type="InParanoid" id="A0A059ATQ9"/>
<evidence type="ECO:0000256" key="5">
    <source>
        <dbReference type="SAM" id="MobiDB-lite"/>
    </source>
</evidence>
<feature type="region of interest" description="Disordered" evidence="5">
    <location>
        <begin position="641"/>
        <end position="671"/>
    </location>
</feature>
<feature type="transmembrane region" description="Helical" evidence="6">
    <location>
        <begin position="43"/>
        <end position="66"/>
    </location>
</feature>
<dbReference type="FunCoup" id="A0A059ATQ9">
    <property type="interactions" value="921"/>
</dbReference>